<organism evidence="2">
    <name type="scientific">uncultured prokaryote</name>
    <dbReference type="NCBI Taxonomy" id="198431"/>
    <lineage>
        <taxon>unclassified sequences</taxon>
        <taxon>environmental samples</taxon>
    </lineage>
</organism>
<dbReference type="PANTHER" id="PTHR31377">
    <property type="entry name" value="AGMATINE DEIMINASE-RELATED"/>
    <property type="match status" value="1"/>
</dbReference>
<dbReference type="InterPro" id="IPR007466">
    <property type="entry name" value="Peptidyl-Arg-deiminase_porph"/>
</dbReference>
<name>A0A0H5QQM4_9ZZZZ</name>
<reference evidence="2" key="2">
    <citation type="submission" date="2015-07" db="EMBL/GenBank/DDBJ databases">
        <title>Plasmids, circular viruses and viroids from rat gut.</title>
        <authorList>
            <person name="Jorgensen T.J."/>
            <person name="Hansen M.A."/>
            <person name="Xu Z."/>
            <person name="Tabak M.A."/>
            <person name="Sorensen S.J."/>
            <person name="Hansen L.H."/>
        </authorList>
    </citation>
    <scope>NUCLEOTIDE SEQUENCE</scope>
    <source>
        <strain evidence="2">RGRH1804</strain>
    </source>
</reference>
<evidence type="ECO:0008006" key="3">
    <source>
        <dbReference type="Google" id="ProtNLM"/>
    </source>
</evidence>
<protein>
    <recommendedName>
        <fullName evidence="3">Agmatine deiminase</fullName>
    </recommendedName>
</protein>
<evidence type="ECO:0000256" key="1">
    <source>
        <dbReference type="ARBA" id="ARBA00022801"/>
    </source>
</evidence>
<keyword evidence="1" id="KW-0378">Hydrolase</keyword>
<dbReference type="GO" id="GO:0009446">
    <property type="term" value="P:putrescine biosynthetic process"/>
    <property type="evidence" value="ECO:0007669"/>
    <property type="project" value="InterPro"/>
</dbReference>
<proteinExistence type="predicted"/>
<evidence type="ECO:0000313" key="2">
    <source>
        <dbReference type="EMBL" id="CRY97987.1"/>
    </source>
</evidence>
<dbReference type="SUPFAM" id="SSF55909">
    <property type="entry name" value="Pentein"/>
    <property type="match status" value="1"/>
</dbReference>
<dbReference type="EMBL" id="LN854303">
    <property type="protein sequence ID" value="CRY97987.1"/>
    <property type="molecule type" value="Genomic_DNA"/>
</dbReference>
<dbReference type="GO" id="GO:0047632">
    <property type="term" value="F:agmatine deiminase activity"/>
    <property type="evidence" value="ECO:0007669"/>
    <property type="project" value="TreeGrafter"/>
</dbReference>
<sequence>MRLPAEWERQDGIQLTWPHCDTEWYELEKVLGCYVEIASWILRFEKLIIATRDIEECKADISRISAEKGLSVDLDRISFYETPLNDTWARDHGGISVFGDNGEKYLYDFVFNGWGLKFASNLDNRITRNIFDGGAFAEDVMGVDMRPYVLEGGSIDSDGCGSMLTTTECLCSPNRNEYLSKEEIEEELCGAFGLQRILWLDHGTIIGDDTDSHVDILARFCSPDTIAYMQCTDPDDAHYEPLSKMETQLRSFRTLDGKPYRLIPLPLPEPLYLDDYRLPASYANFLIVNGGVLLPGSGSPTDEIARKRLQEAFPDREVVVIDCRPLLSGHGSLHCITMQFPEGYLRK</sequence>
<dbReference type="Pfam" id="PF04371">
    <property type="entry name" value="PAD_porph"/>
    <property type="match status" value="1"/>
</dbReference>
<dbReference type="Gene3D" id="3.75.10.10">
    <property type="entry name" value="L-arginine/glycine Amidinotransferase, Chain A"/>
    <property type="match status" value="1"/>
</dbReference>
<dbReference type="PANTHER" id="PTHR31377:SF0">
    <property type="entry name" value="AGMATINE DEIMINASE-RELATED"/>
    <property type="match status" value="1"/>
</dbReference>
<dbReference type="AlphaFoldDB" id="A0A0H5QQM4"/>
<dbReference type="GO" id="GO:0004668">
    <property type="term" value="F:protein-arginine deiminase activity"/>
    <property type="evidence" value="ECO:0007669"/>
    <property type="project" value="InterPro"/>
</dbReference>
<reference evidence="2" key="1">
    <citation type="submission" date="2015-06" db="EMBL/GenBank/DDBJ databases">
        <authorList>
            <person name="Joergensen T."/>
        </authorList>
    </citation>
    <scope>NUCLEOTIDE SEQUENCE</scope>
    <source>
        <strain evidence="2">RGRH1804</strain>
    </source>
</reference>
<accession>A0A0H5QQM4</accession>